<keyword evidence="4 7" id="KW-0799">Topoisomerase</keyword>
<evidence type="ECO:0000313" key="10">
    <source>
        <dbReference type="EMBL" id="WBP86716.1"/>
    </source>
</evidence>
<protein>
    <recommendedName>
        <fullName evidence="3">DNA topoisomerase (ATP-hydrolyzing)</fullName>
        <ecNumber evidence="3">5.6.2.2</ecNumber>
    </recommendedName>
</protein>
<dbReference type="Pfam" id="PF00521">
    <property type="entry name" value="DNA_topoisoIV"/>
    <property type="match status" value="1"/>
</dbReference>
<keyword evidence="11" id="KW-1185">Reference proteome</keyword>
<evidence type="ECO:0000256" key="5">
    <source>
        <dbReference type="ARBA" id="ARBA00023125"/>
    </source>
</evidence>
<organism evidence="10 11">
    <name type="scientific">Kitasatospora cathayae</name>
    <dbReference type="NCBI Taxonomy" id="3004092"/>
    <lineage>
        <taxon>Bacteria</taxon>
        <taxon>Bacillati</taxon>
        <taxon>Actinomycetota</taxon>
        <taxon>Actinomycetes</taxon>
        <taxon>Kitasatosporales</taxon>
        <taxon>Streptomycetaceae</taxon>
        <taxon>Kitasatospora</taxon>
    </lineage>
</organism>
<dbReference type="Gene3D" id="2.120.10.90">
    <property type="entry name" value="DNA gyrase/topoisomerase IV, subunit A, C-terminal"/>
    <property type="match status" value="1"/>
</dbReference>
<evidence type="ECO:0000256" key="4">
    <source>
        <dbReference type="ARBA" id="ARBA00023029"/>
    </source>
</evidence>
<evidence type="ECO:0000256" key="1">
    <source>
        <dbReference type="ARBA" id="ARBA00000185"/>
    </source>
</evidence>
<dbReference type="EC" id="5.6.2.2" evidence="3"/>
<evidence type="ECO:0000256" key="8">
    <source>
        <dbReference type="SAM" id="MobiDB-lite"/>
    </source>
</evidence>
<evidence type="ECO:0000313" key="11">
    <source>
        <dbReference type="Proteomes" id="UP001212821"/>
    </source>
</evidence>
<feature type="domain" description="Topo IIA-type catalytic" evidence="9">
    <location>
        <begin position="44"/>
        <end position="513"/>
    </location>
</feature>
<dbReference type="SUPFAM" id="SSF101904">
    <property type="entry name" value="GyrA/ParC C-terminal domain-like"/>
    <property type="match status" value="1"/>
</dbReference>
<dbReference type="InterPro" id="IPR013757">
    <property type="entry name" value="Topo_IIA_A_a_sf"/>
</dbReference>
<feature type="active site" description="O-(5'-phospho-DNA)-tyrosine intermediate" evidence="7">
    <location>
        <position position="133"/>
    </location>
</feature>
<dbReference type="Proteomes" id="UP001212821">
    <property type="component" value="Chromosome"/>
</dbReference>
<dbReference type="Gene3D" id="3.90.199.10">
    <property type="entry name" value="Topoisomerase II, domain 5"/>
    <property type="match status" value="1"/>
</dbReference>
<evidence type="ECO:0000256" key="7">
    <source>
        <dbReference type="PROSITE-ProRule" id="PRU01384"/>
    </source>
</evidence>
<evidence type="ECO:0000256" key="6">
    <source>
        <dbReference type="ARBA" id="ARBA00023235"/>
    </source>
</evidence>
<keyword evidence="5 7" id="KW-0238">DNA-binding</keyword>
<proteinExistence type="inferred from homology"/>
<feature type="compositionally biased region" description="Basic and acidic residues" evidence="8">
    <location>
        <begin position="791"/>
        <end position="800"/>
    </location>
</feature>
<dbReference type="Pfam" id="PF03989">
    <property type="entry name" value="DNA_gyraseA_C"/>
    <property type="match status" value="2"/>
</dbReference>
<dbReference type="InterPro" id="IPR006691">
    <property type="entry name" value="GyrA/parC_rep"/>
</dbReference>
<dbReference type="EMBL" id="CP115450">
    <property type="protein sequence ID" value="WBP86716.1"/>
    <property type="molecule type" value="Genomic_DNA"/>
</dbReference>
<evidence type="ECO:0000256" key="2">
    <source>
        <dbReference type="ARBA" id="ARBA00008263"/>
    </source>
</evidence>
<dbReference type="RefSeq" id="WP_270143576.1">
    <property type="nucleotide sequence ID" value="NZ_CP115450.1"/>
</dbReference>
<dbReference type="PANTHER" id="PTHR43493:SF5">
    <property type="entry name" value="DNA GYRASE SUBUNIT A, CHLOROPLASTIC_MITOCHONDRIAL"/>
    <property type="match status" value="1"/>
</dbReference>
<dbReference type="PANTHER" id="PTHR43493">
    <property type="entry name" value="DNA GYRASE/TOPOISOMERASE SUBUNIT A"/>
    <property type="match status" value="1"/>
</dbReference>
<comment type="similarity">
    <text evidence="2">Belongs to the type II topoisomerase GyrA/ParC subunit family.</text>
</comment>
<keyword evidence="6 7" id="KW-0413">Isomerase</keyword>
<dbReference type="NCBIfam" id="NF004044">
    <property type="entry name" value="PRK05561.1"/>
    <property type="match status" value="1"/>
</dbReference>
<dbReference type="InterPro" id="IPR013758">
    <property type="entry name" value="Topo_IIA_A/C_ab"/>
</dbReference>
<sequence length="816" mass="87983">MARRSSQTPPPGDFEERILDVDVVDEMQGSFLEYAYSVIYSRALPDARDGMKPVHRRILYQANEMGLRPDRAHVKCARVVGEVMGRLHPHGDQSIYDAVVRMAQPFSMRLPLIDGHGNFGSLGNDDPPAAMRYTESRLTAASMAMVESIHEDTVDFGPNYDGSEQEPLALPAAFPNLLVNGATGIAVGMATNMPPHNLSEVVAAARHLIKHPNADLDTLMRFVPGPDLPTGGRIVGLSGIRDAYESGRGTFKIRATATVEAVTARRKGIVVTELPYNVGPEKVISKIKDLVNAKKLQGIADVKDLTDREHGLRLVIEVKNGFVPEALLEQLYKLTPMEETFGINNVALVDGQPLTLGLKELLEVYVDHRFTVVRRRSDFRRRKREERLHLVEGLLVALVDIDEVIAIIRSSDNAQQAKERLMERFSLSETQTGYILDTPLRRLTRFDRVELEQEKAKLTAEIAELTEILESDSKLRSVVSSELGAVSKQFGTERRTVLLEAGAAPSAALSVPLEVADDPCRVLLSSTGLLARTADGEPFELSEKRAKHDVIVSAVPATARADVGVVTSAGRVLRLPVIDLPALPPTPSPTLAGGAAVGEFLRLEAGERVLALTTLDESSPGLALGTVQGVVKRVVPEWPANKDEFEVIALKDGDELVGAVELRTGEEDLVFITSDAQLLRYPAGQVRPQGRPAGGMAGIKLSDGARVLSFTAVDPAGDAVVVSVAAASGTLSGDEQTSWKVTPFEQYPRKGRATGGVRCHRFLRGEDGLAFAWAGAAPARAATAKGAPVDLPERDPRRDGSGTPVTTPISVVAGPA</sequence>
<dbReference type="Gene3D" id="1.10.268.10">
    <property type="entry name" value="Topoisomerase, domain 3"/>
    <property type="match status" value="1"/>
</dbReference>
<comment type="catalytic activity">
    <reaction evidence="1 7">
        <text>ATP-dependent breakage, passage and rejoining of double-stranded DNA.</text>
        <dbReference type="EC" id="5.6.2.2"/>
    </reaction>
</comment>
<dbReference type="SUPFAM" id="SSF56719">
    <property type="entry name" value="Type II DNA topoisomerase"/>
    <property type="match status" value="1"/>
</dbReference>
<dbReference type="PROSITE" id="PS52040">
    <property type="entry name" value="TOPO_IIA"/>
    <property type="match status" value="1"/>
</dbReference>
<reference evidence="11" key="1">
    <citation type="submission" date="2022-12" db="EMBL/GenBank/DDBJ databases">
        <authorList>
            <person name="Mo P."/>
        </authorList>
    </citation>
    <scope>NUCLEOTIDE SEQUENCE [LARGE SCALE GENOMIC DNA]</scope>
    <source>
        <strain evidence="11">HUAS 3-15</strain>
    </source>
</reference>
<accession>A0ABY7Q209</accession>
<dbReference type="Gene3D" id="3.30.1360.40">
    <property type="match status" value="1"/>
</dbReference>
<evidence type="ECO:0000259" key="9">
    <source>
        <dbReference type="PROSITE" id="PS52040"/>
    </source>
</evidence>
<name>A0ABY7Q209_9ACTN</name>
<dbReference type="InterPro" id="IPR013760">
    <property type="entry name" value="Topo_IIA-like_dom_sf"/>
</dbReference>
<evidence type="ECO:0000256" key="3">
    <source>
        <dbReference type="ARBA" id="ARBA00012895"/>
    </source>
</evidence>
<dbReference type="SMART" id="SM00434">
    <property type="entry name" value="TOP4c"/>
    <property type="match status" value="1"/>
</dbReference>
<gene>
    <name evidence="10" type="ORF">O1G21_13270</name>
</gene>
<dbReference type="InterPro" id="IPR050220">
    <property type="entry name" value="Type_II_DNA_Topoisomerases"/>
</dbReference>
<dbReference type="InterPro" id="IPR035516">
    <property type="entry name" value="Gyrase/topoIV_suA_C"/>
</dbReference>
<dbReference type="InterPro" id="IPR002205">
    <property type="entry name" value="Topo_IIA_dom_A"/>
</dbReference>
<feature type="region of interest" description="Disordered" evidence="8">
    <location>
        <begin position="782"/>
        <end position="816"/>
    </location>
</feature>
<dbReference type="CDD" id="cd00187">
    <property type="entry name" value="TOP4c"/>
    <property type="match status" value="1"/>
</dbReference>